<dbReference type="HOGENOM" id="CLU_039613_16_3_4"/>
<sequence>MENTDAIKRFVRVAELGSFTKAADALGLPKASVSLAVQQLENRLGTQLLHRTTRKVQLTPDGQIFYERGKDVLAEMDELDSLFQTDDASIRGLIRVDMSYPMAHNIVIPRLPEFLSRYPNLQVDLSSTDRQVDLIAEGFDCVIRTGKLQDSGLIVRNLGVLTQTNYASPAYLAQHGEPLRLEDLSNHWLIHYCVNAATKFDMFEYWDGQACQRISMPSRLSVNNADGYQAACLAGLGIIQAPLIGGAKLVAEGKLVEILKKFGAPAMPVSLVYPHRRNLSKRVRIFMDWLSDLVRQHTQ</sequence>
<dbReference type="Gene3D" id="3.40.190.290">
    <property type="match status" value="1"/>
</dbReference>
<evidence type="ECO:0000313" key="7">
    <source>
        <dbReference type="Proteomes" id="UP000000383"/>
    </source>
</evidence>
<dbReference type="PROSITE" id="PS50931">
    <property type="entry name" value="HTH_LYSR"/>
    <property type="match status" value="1"/>
</dbReference>
<dbReference type="InterPro" id="IPR036388">
    <property type="entry name" value="WH-like_DNA-bd_sf"/>
</dbReference>
<organism evidence="6 7">
    <name type="scientific">Methylotenera versatilis (strain 301)</name>
    <dbReference type="NCBI Taxonomy" id="666681"/>
    <lineage>
        <taxon>Bacteria</taxon>
        <taxon>Pseudomonadati</taxon>
        <taxon>Pseudomonadota</taxon>
        <taxon>Betaproteobacteria</taxon>
        <taxon>Nitrosomonadales</taxon>
        <taxon>Methylophilaceae</taxon>
        <taxon>Methylotenera</taxon>
    </lineage>
</organism>
<keyword evidence="7" id="KW-1185">Reference proteome</keyword>
<dbReference type="GO" id="GO:0043565">
    <property type="term" value="F:sequence-specific DNA binding"/>
    <property type="evidence" value="ECO:0007669"/>
    <property type="project" value="TreeGrafter"/>
</dbReference>
<dbReference type="InterPro" id="IPR058163">
    <property type="entry name" value="LysR-type_TF_proteobact-type"/>
</dbReference>
<comment type="similarity">
    <text evidence="1">Belongs to the LysR transcriptional regulatory family.</text>
</comment>
<evidence type="ECO:0000256" key="1">
    <source>
        <dbReference type="ARBA" id="ARBA00009437"/>
    </source>
</evidence>
<dbReference type="Gene3D" id="1.10.10.10">
    <property type="entry name" value="Winged helix-like DNA-binding domain superfamily/Winged helix DNA-binding domain"/>
    <property type="match status" value="1"/>
</dbReference>
<evidence type="ECO:0000259" key="5">
    <source>
        <dbReference type="PROSITE" id="PS50931"/>
    </source>
</evidence>
<dbReference type="OrthoDB" id="8705920at2"/>
<evidence type="ECO:0000256" key="4">
    <source>
        <dbReference type="ARBA" id="ARBA00023163"/>
    </source>
</evidence>
<dbReference type="InterPro" id="IPR000847">
    <property type="entry name" value="LysR_HTH_N"/>
</dbReference>
<dbReference type="RefSeq" id="WP_013149427.1">
    <property type="nucleotide sequence ID" value="NC_014207.1"/>
</dbReference>
<dbReference type="KEGG" id="meh:M301_2769"/>
<dbReference type="EMBL" id="CP002056">
    <property type="protein sequence ID" value="ADI31122.1"/>
    <property type="molecule type" value="Genomic_DNA"/>
</dbReference>
<name>D7DP91_METV0</name>
<dbReference type="AlphaFoldDB" id="D7DP91"/>
<dbReference type="CDD" id="cd08472">
    <property type="entry name" value="PBP2_CrgA_like_3"/>
    <property type="match status" value="1"/>
</dbReference>
<dbReference type="GO" id="GO:0006351">
    <property type="term" value="P:DNA-templated transcription"/>
    <property type="evidence" value="ECO:0007669"/>
    <property type="project" value="TreeGrafter"/>
</dbReference>
<protein>
    <submittedName>
        <fullName evidence="6">Transcriptional regulator, LysR family</fullName>
    </submittedName>
</protein>
<dbReference type="eggNOG" id="COG0583">
    <property type="taxonomic scope" value="Bacteria"/>
</dbReference>
<evidence type="ECO:0000256" key="2">
    <source>
        <dbReference type="ARBA" id="ARBA00023015"/>
    </source>
</evidence>
<dbReference type="SUPFAM" id="SSF53850">
    <property type="entry name" value="Periplasmic binding protein-like II"/>
    <property type="match status" value="1"/>
</dbReference>
<dbReference type="InterPro" id="IPR036390">
    <property type="entry name" value="WH_DNA-bd_sf"/>
</dbReference>
<dbReference type="InterPro" id="IPR005119">
    <property type="entry name" value="LysR_subst-bd"/>
</dbReference>
<feature type="domain" description="HTH lysR-type" evidence="5">
    <location>
        <begin position="1"/>
        <end position="59"/>
    </location>
</feature>
<dbReference type="FunFam" id="3.40.190.290:FF:000001">
    <property type="entry name" value="Transcriptional regulator, LysR family"/>
    <property type="match status" value="1"/>
</dbReference>
<dbReference type="PANTHER" id="PTHR30537:SF72">
    <property type="entry name" value="LYSR FAMILY TRANSCRIPTIONAL REGULATOR"/>
    <property type="match status" value="1"/>
</dbReference>
<keyword evidence="4" id="KW-0804">Transcription</keyword>
<dbReference type="STRING" id="666681.M301_2769"/>
<evidence type="ECO:0000313" key="6">
    <source>
        <dbReference type="EMBL" id="ADI31122.1"/>
    </source>
</evidence>
<dbReference type="Pfam" id="PF03466">
    <property type="entry name" value="LysR_substrate"/>
    <property type="match status" value="1"/>
</dbReference>
<dbReference type="FunFam" id="1.10.10.10:FF:000001">
    <property type="entry name" value="LysR family transcriptional regulator"/>
    <property type="match status" value="1"/>
</dbReference>
<reference evidence="7" key="1">
    <citation type="submission" date="2010-05" db="EMBL/GenBank/DDBJ databases">
        <title>Complete sequence of Methylotenera sp. 301.</title>
        <authorList>
            <person name="Lucas S."/>
            <person name="Copeland A."/>
            <person name="Lapidus A."/>
            <person name="Cheng J.-F."/>
            <person name="Bruce D."/>
            <person name="Goodwin L."/>
            <person name="Pitluck S."/>
            <person name="Clum A."/>
            <person name="Land M."/>
            <person name="Hauser L."/>
            <person name="Kyrpides N."/>
            <person name="Ivanova N."/>
            <person name="Chistoservova L."/>
            <person name="Kalyuzhnaya M."/>
            <person name="Woyke T."/>
        </authorList>
    </citation>
    <scope>NUCLEOTIDE SEQUENCE [LARGE SCALE GENOMIC DNA]</scope>
    <source>
        <strain evidence="7">301</strain>
    </source>
</reference>
<accession>D7DP91</accession>
<proteinExistence type="inferred from homology"/>
<evidence type="ECO:0000256" key="3">
    <source>
        <dbReference type="ARBA" id="ARBA00023125"/>
    </source>
</evidence>
<dbReference type="Pfam" id="PF00126">
    <property type="entry name" value="HTH_1"/>
    <property type="match status" value="1"/>
</dbReference>
<keyword evidence="3" id="KW-0238">DNA-binding</keyword>
<dbReference type="SUPFAM" id="SSF46785">
    <property type="entry name" value="Winged helix' DNA-binding domain"/>
    <property type="match status" value="1"/>
</dbReference>
<reference evidence="6 7" key="2">
    <citation type="journal article" date="2011" name="J. Bacteriol.">
        <title>Genomes of three methylotrophs from a single niche uncover genetic and metabolic divergence of Methylophilaceae.</title>
        <authorList>
            <person name="Lapidus A."/>
            <person name="Clum A."/>
            <person name="Labutti K."/>
            <person name="Kaluzhnaya M.G."/>
            <person name="Lim S."/>
            <person name="Beck D.A."/>
            <person name="Glavina Del Rio T."/>
            <person name="Nolan M."/>
            <person name="Mavromatis K."/>
            <person name="Huntemann M."/>
            <person name="Lucas S."/>
            <person name="Lidstrom M.E."/>
            <person name="Ivanova N."/>
            <person name="Chistoserdova L."/>
        </authorList>
    </citation>
    <scope>NUCLEOTIDE SEQUENCE [LARGE SCALE GENOMIC DNA]</scope>
    <source>
        <strain evidence="6 7">301</strain>
    </source>
</reference>
<dbReference type="PANTHER" id="PTHR30537">
    <property type="entry name" value="HTH-TYPE TRANSCRIPTIONAL REGULATOR"/>
    <property type="match status" value="1"/>
</dbReference>
<dbReference type="GO" id="GO:0003700">
    <property type="term" value="F:DNA-binding transcription factor activity"/>
    <property type="evidence" value="ECO:0007669"/>
    <property type="project" value="InterPro"/>
</dbReference>
<keyword evidence="2" id="KW-0805">Transcription regulation</keyword>
<dbReference type="Proteomes" id="UP000000383">
    <property type="component" value="Chromosome"/>
</dbReference>
<gene>
    <name evidence="6" type="ordered locus">M301_2769</name>
</gene>